<evidence type="ECO:0000256" key="7">
    <source>
        <dbReference type="RuleBase" id="RU361156"/>
    </source>
</evidence>
<comment type="similarity">
    <text evidence="1 7">Belongs to the peptidase S10 family.</text>
</comment>
<dbReference type="PANTHER" id="PTHR11802">
    <property type="entry name" value="SERINE PROTEASE FAMILY S10 SERINE CARBOXYPEPTIDASE"/>
    <property type="match status" value="1"/>
</dbReference>
<keyword evidence="4 7" id="KW-0732">Signal</keyword>
<keyword evidence="2 7" id="KW-0121">Carboxypeptidase</keyword>
<evidence type="ECO:0000256" key="1">
    <source>
        <dbReference type="ARBA" id="ARBA00009431"/>
    </source>
</evidence>
<dbReference type="Pfam" id="PF00450">
    <property type="entry name" value="Peptidase_S10"/>
    <property type="match status" value="1"/>
</dbReference>
<evidence type="ECO:0000256" key="4">
    <source>
        <dbReference type="ARBA" id="ARBA00022729"/>
    </source>
</evidence>
<dbReference type="PRINTS" id="PR00724">
    <property type="entry name" value="CRBOXYPTASEC"/>
</dbReference>
<dbReference type="PANTHER" id="PTHR11802:SF113">
    <property type="entry name" value="SERINE CARBOXYPEPTIDASE CTSA-4.1"/>
    <property type="match status" value="1"/>
</dbReference>
<dbReference type="PROSITE" id="PS00131">
    <property type="entry name" value="CARBOXYPEPT_SER_SER"/>
    <property type="match status" value="1"/>
</dbReference>
<evidence type="ECO:0000313" key="9">
    <source>
        <dbReference type="Proteomes" id="UP000777438"/>
    </source>
</evidence>
<organism evidence="8 9">
    <name type="scientific">Thelonectria olida</name>
    <dbReference type="NCBI Taxonomy" id="1576542"/>
    <lineage>
        <taxon>Eukaryota</taxon>
        <taxon>Fungi</taxon>
        <taxon>Dikarya</taxon>
        <taxon>Ascomycota</taxon>
        <taxon>Pezizomycotina</taxon>
        <taxon>Sordariomycetes</taxon>
        <taxon>Hypocreomycetidae</taxon>
        <taxon>Hypocreales</taxon>
        <taxon>Nectriaceae</taxon>
        <taxon>Thelonectria</taxon>
    </lineage>
</organism>
<dbReference type="GO" id="GO:0006508">
    <property type="term" value="P:proteolysis"/>
    <property type="evidence" value="ECO:0007669"/>
    <property type="project" value="UniProtKB-KW"/>
</dbReference>
<feature type="signal peptide" evidence="7">
    <location>
        <begin position="1"/>
        <end position="21"/>
    </location>
</feature>
<dbReference type="InterPro" id="IPR018202">
    <property type="entry name" value="Ser_caboxypep_ser_AS"/>
</dbReference>
<evidence type="ECO:0000256" key="2">
    <source>
        <dbReference type="ARBA" id="ARBA00022645"/>
    </source>
</evidence>
<sequence length="530" mass="59582">MIPRNLLKTFVWLQACRVATGAQLLPVARSFEAHGDLPPFSLELSNDTLPCATAPRQERQRPGRSSTAFGGLMELGPCRIAPEGGYTTENPFGWNVNATVLFVDQPASVGFSRGRTITNGLGESSKLMHRFLRQFFVAFPQLTTQDFCIVGESYGGSWVPALGATIAKSQAEVENPAYFVDKQSYLEHKQVNGPTKTSNINLKGVMIGNGLIRSLFNSSTCLEWAPRAMWCEQNLKVCETKGWTSDACRKTETLCSEMGDYVTGAMGRNPYDFRRPCDKQDECYPEIPHINAYFNRPDIKSALGADEDAHFRGMSDEVLIHLRSFAVSAQSCHRLYGVESLVGVLISDMERRVATSSQMIELVGTKGGRLWQRLLLTKCFRDSGDTPAEILKTFDGWWTILRGNQVHCTNEPYEDWNRLMDEDELYEKLRTLKTTLESCKALTEFRPDLLKELSGSLLFSKLQNPFGFHLIDEQWRWSILPSRRSCAMRACFVFSPRGKETCLASFPTKSQQNHHRSTHGSTSCYVLQPA</sequence>
<keyword evidence="3 7" id="KW-0645">Protease</keyword>
<keyword evidence="5 7" id="KW-0378">Hydrolase</keyword>
<dbReference type="EMBL" id="JAGPYM010000019">
    <property type="protein sequence ID" value="KAH6884883.1"/>
    <property type="molecule type" value="Genomic_DNA"/>
</dbReference>
<evidence type="ECO:0000256" key="3">
    <source>
        <dbReference type="ARBA" id="ARBA00022670"/>
    </source>
</evidence>
<dbReference type="GO" id="GO:0004185">
    <property type="term" value="F:serine-type carboxypeptidase activity"/>
    <property type="evidence" value="ECO:0007669"/>
    <property type="project" value="UniProtKB-UniRule"/>
</dbReference>
<dbReference type="Gene3D" id="3.40.50.1820">
    <property type="entry name" value="alpha/beta hydrolase"/>
    <property type="match status" value="1"/>
</dbReference>
<gene>
    <name evidence="8" type="ORF">B0T10DRAFT_577271</name>
</gene>
<dbReference type="GO" id="GO:0000324">
    <property type="term" value="C:fungal-type vacuole"/>
    <property type="evidence" value="ECO:0007669"/>
    <property type="project" value="TreeGrafter"/>
</dbReference>
<dbReference type="InterPro" id="IPR001563">
    <property type="entry name" value="Peptidase_S10"/>
</dbReference>
<accession>A0A9P9AJ14</accession>
<evidence type="ECO:0000256" key="5">
    <source>
        <dbReference type="ARBA" id="ARBA00022801"/>
    </source>
</evidence>
<reference evidence="8 9" key="1">
    <citation type="journal article" date="2021" name="Nat. Commun.">
        <title>Genetic determinants of endophytism in the Arabidopsis root mycobiome.</title>
        <authorList>
            <person name="Mesny F."/>
            <person name="Miyauchi S."/>
            <person name="Thiergart T."/>
            <person name="Pickel B."/>
            <person name="Atanasova L."/>
            <person name="Karlsson M."/>
            <person name="Huettel B."/>
            <person name="Barry K.W."/>
            <person name="Haridas S."/>
            <person name="Chen C."/>
            <person name="Bauer D."/>
            <person name="Andreopoulos W."/>
            <person name="Pangilinan J."/>
            <person name="LaButti K."/>
            <person name="Riley R."/>
            <person name="Lipzen A."/>
            <person name="Clum A."/>
            <person name="Drula E."/>
            <person name="Henrissat B."/>
            <person name="Kohler A."/>
            <person name="Grigoriev I.V."/>
            <person name="Martin F.M."/>
            <person name="Hacquard S."/>
        </authorList>
    </citation>
    <scope>NUCLEOTIDE SEQUENCE [LARGE SCALE GENOMIC DNA]</scope>
    <source>
        <strain evidence="8 9">MPI-CAGE-CH-0241</strain>
    </source>
</reference>
<dbReference type="AlphaFoldDB" id="A0A9P9AJ14"/>
<name>A0A9P9AJ14_9HYPO</name>
<dbReference type="EC" id="3.4.16.-" evidence="7"/>
<evidence type="ECO:0000256" key="6">
    <source>
        <dbReference type="ARBA" id="ARBA00023180"/>
    </source>
</evidence>
<proteinExistence type="inferred from homology"/>
<dbReference type="SUPFAM" id="SSF53474">
    <property type="entry name" value="alpha/beta-Hydrolases"/>
    <property type="match status" value="1"/>
</dbReference>
<comment type="caution">
    <text evidence="8">The sequence shown here is derived from an EMBL/GenBank/DDBJ whole genome shotgun (WGS) entry which is preliminary data.</text>
</comment>
<dbReference type="OrthoDB" id="443318at2759"/>
<dbReference type="Proteomes" id="UP000777438">
    <property type="component" value="Unassembled WGS sequence"/>
</dbReference>
<keyword evidence="6" id="KW-0325">Glycoprotein</keyword>
<keyword evidence="9" id="KW-1185">Reference proteome</keyword>
<protein>
    <recommendedName>
        <fullName evidence="7">Carboxypeptidase</fullName>
        <ecNumber evidence="7">3.4.16.-</ecNumber>
    </recommendedName>
</protein>
<evidence type="ECO:0000313" key="8">
    <source>
        <dbReference type="EMBL" id="KAH6884883.1"/>
    </source>
</evidence>
<dbReference type="InterPro" id="IPR029058">
    <property type="entry name" value="AB_hydrolase_fold"/>
</dbReference>
<feature type="chain" id="PRO_5040548166" description="Carboxypeptidase" evidence="7">
    <location>
        <begin position="22"/>
        <end position="530"/>
    </location>
</feature>